<proteinExistence type="predicted"/>
<dbReference type="InterPro" id="IPR010255">
    <property type="entry name" value="Haem_peroxidase_sf"/>
</dbReference>
<reference evidence="7" key="1">
    <citation type="submission" date="2022-11" db="UniProtKB">
        <authorList>
            <consortium name="WormBaseParasite"/>
        </authorList>
    </citation>
    <scope>IDENTIFICATION</scope>
</reference>
<dbReference type="GO" id="GO:0005576">
    <property type="term" value="C:extracellular region"/>
    <property type="evidence" value="ECO:0007669"/>
    <property type="project" value="UniProtKB-SubCell"/>
</dbReference>
<evidence type="ECO:0000256" key="4">
    <source>
        <dbReference type="ARBA" id="ARBA00022729"/>
    </source>
</evidence>
<evidence type="ECO:0000313" key="6">
    <source>
        <dbReference type="Proteomes" id="UP000887540"/>
    </source>
</evidence>
<evidence type="ECO:0000256" key="5">
    <source>
        <dbReference type="PIRSR" id="PIRSR619791-2"/>
    </source>
</evidence>
<organism evidence="6 7">
    <name type="scientific">Acrobeloides nanus</name>
    <dbReference type="NCBI Taxonomy" id="290746"/>
    <lineage>
        <taxon>Eukaryota</taxon>
        <taxon>Metazoa</taxon>
        <taxon>Ecdysozoa</taxon>
        <taxon>Nematoda</taxon>
        <taxon>Chromadorea</taxon>
        <taxon>Rhabditida</taxon>
        <taxon>Tylenchina</taxon>
        <taxon>Cephalobomorpha</taxon>
        <taxon>Cephaloboidea</taxon>
        <taxon>Cephalobidae</taxon>
        <taxon>Acrobeloides</taxon>
    </lineage>
</organism>
<dbReference type="WBParaSite" id="ACRNAN_Path_1282.g5017.t2">
    <property type="protein sequence ID" value="ACRNAN_Path_1282.g5017.t2"/>
    <property type="gene ID" value="ACRNAN_Path_1282.g5017"/>
</dbReference>
<evidence type="ECO:0000313" key="7">
    <source>
        <dbReference type="WBParaSite" id="ACRNAN_Path_1282.g5017.t2"/>
    </source>
</evidence>
<keyword evidence="3" id="KW-0560">Oxidoreductase</keyword>
<keyword evidence="5" id="KW-0408">Iron</keyword>
<dbReference type="PRINTS" id="PR00457">
    <property type="entry name" value="ANPEROXIDASE"/>
</dbReference>
<dbReference type="GO" id="GO:0006979">
    <property type="term" value="P:response to oxidative stress"/>
    <property type="evidence" value="ECO:0007669"/>
    <property type="project" value="InterPro"/>
</dbReference>
<dbReference type="GO" id="GO:0004601">
    <property type="term" value="F:peroxidase activity"/>
    <property type="evidence" value="ECO:0007669"/>
    <property type="project" value="UniProtKB-KW"/>
</dbReference>
<dbReference type="GO" id="GO:0020037">
    <property type="term" value="F:heme binding"/>
    <property type="evidence" value="ECO:0007669"/>
    <property type="project" value="InterPro"/>
</dbReference>
<dbReference type="InterPro" id="IPR037120">
    <property type="entry name" value="Haem_peroxidase_sf_animal"/>
</dbReference>
<dbReference type="PROSITE" id="PS50292">
    <property type="entry name" value="PEROXIDASE_3"/>
    <property type="match status" value="2"/>
</dbReference>
<keyword evidence="5" id="KW-0349">Heme</keyword>
<dbReference type="PANTHER" id="PTHR11475:SF131">
    <property type="entry name" value="PEROXIDASE"/>
    <property type="match status" value="1"/>
</dbReference>
<feature type="binding site" description="axial binding residue" evidence="5">
    <location>
        <position position="1215"/>
    </location>
    <ligand>
        <name>heme b</name>
        <dbReference type="ChEBI" id="CHEBI:60344"/>
    </ligand>
    <ligandPart>
        <name>Fe</name>
        <dbReference type="ChEBI" id="CHEBI:18248"/>
    </ligandPart>
</feature>
<evidence type="ECO:0000256" key="2">
    <source>
        <dbReference type="ARBA" id="ARBA00022525"/>
    </source>
</evidence>
<dbReference type="GO" id="GO:0046872">
    <property type="term" value="F:metal ion binding"/>
    <property type="evidence" value="ECO:0007669"/>
    <property type="project" value="UniProtKB-KW"/>
</dbReference>
<dbReference type="InterPro" id="IPR019791">
    <property type="entry name" value="Haem_peroxidase_animal"/>
</dbReference>
<evidence type="ECO:0000256" key="1">
    <source>
        <dbReference type="ARBA" id="ARBA00004613"/>
    </source>
</evidence>
<name>A0A914BYB1_9BILA</name>
<keyword evidence="2" id="KW-0964">Secreted</keyword>
<accession>A0A914BYB1</accession>
<evidence type="ECO:0000256" key="3">
    <source>
        <dbReference type="ARBA" id="ARBA00022559"/>
    </source>
</evidence>
<keyword evidence="6" id="KW-1185">Reference proteome</keyword>
<keyword evidence="3" id="KW-0575">Peroxidase</keyword>
<dbReference type="Pfam" id="PF03098">
    <property type="entry name" value="An_peroxidase"/>
    <property type="match status" value="3"/>
</dbReference>
<dbReference type="FunFam" id="1.10.640.10:FF:000003">
    <property type="entry name" value="chorion peroxidase"/>
    <property type="match status" value="1"/>
</dbReference>
<dbReference type="PANTHER" id="PTHR11475">
    <property type="entry name" value="OXIDASE/PEROXIDASE"/>
    <property type="match status" value="1"/>
</dbReference>
<keyword evidence="4" id="KW-0732">Signal</keyword>
<dbReference type="CDD" id="cd09823">
    <property type="entry name" value="peroxinectin_like"/>
    <property type="match status" value="2"/>
</dbReference>
<comment type="subcellular location">
    <subcellularLocation>
        <location evidence="1">Secreted</location>
    </subcellularLocation>
</comment>
<dbReference type="Gene3D" id="1.10.640.10">
    <property type="entry name" value="Haem peroxidase domain superfamily, animal type"/>
    <property type="match status" value="3"/>
</dbReference>
<keyword evidence="5" id="KW-0479">Metal-binding</keyword>
<protein>
    <submittedName>
        <fullName evidence="7">Peroxidase</fullName>
    </submittedName>
</protein>
<dbReference type="SUPFAM" id="SSF48113">
    <property type="entry name" value="Heme-dependent peroxidases"/>
    <property type="match status" value="3"/>
</dbReference>
<sequence>MADYLGLTGTGKTNFPCGKSFFPCDKQLGVAFGVKNNEIDIIERGASEITSFISPQRDQVVKTVSKFIDNKNLEEISSHAKVIIDDLFNKTEKQLYRDFRNDFAPFSSQVWGDLTKMDKYSKEMSYSALISIEITKKLQEEGLSLEEIQLSLPEMPVEQTILKDLCPLNLIQDCIPGKYRTYSGHCNNVMHPLWGAKYEPMQRLQFPDYSDGVSKPRSLGHTGHPLPSPRIISKKLFTVSKKEHNVCSLMLAQWSQFIYEDIAQVGSNRLYNRDDSLSIPCCADPSHPECLPIPTEGDDEVFKNRGLCIPYTRSFVAPRENCTLGVREQGNLVTSFLDGSQIYGNDKEQADELRLFQEGQLKSRSVGGVNNLLPPDPENTNCGSASGLHKCFQTGSEWVNLFPTGAAMHTIWMRHHNSLAKKLKGLNPHWDDEKLYQEARRIVIAQLQHVTYNEFLPIIVGKENLRPFGLQLRFNAFDSDYNIRTNPSILNEYASTVGLFFFSLLPDTIFQYDKNGDKAQERHLSVLYNDPSHLYYKGRIEGLLRYLLKEPVRKPGLHMSLELRDKFLKGTDDFGVDLAAMIIQMGRDHGINSYTAWRTHCGLSKPNEFEDLREIVLDSVALEDIATLYTSVDDVDLFVLGLAEKPMHGALVGPTFACVIGKQFEKLRRGDRFWYENFFQPSAFSEDQLAQIRKTLLAHIICENSGDIGKVQPNVFEVPDNFGNCPMDCNTTSLDHMDLKPWVDQEPRRKLPITKKTLEKALRLGTEQYRRLELAEFGRISQQRGSIPTDRNSAVFTHSNLMAPKRESLDLARTAGILRETTKVLLRGEGLSEEERLPSELDNAILQQLLPEIDVTKVIGNFTAFLGPAASNRECLPQPLPCDHTTKYRTFSGWCNNLKFPHYGNAFGPLRRLLDPAYDDGFDSPRSKARDGRRLPSARKISNIVHNDQGQHVFHVKFSHMVMQFGQIIDHDMTHSPIARGPNNTILNCSRCDSYESLSIHCFPISIDVHDPHFPHLHNDGTPRCMPFARSLLGQVTLGYRNQINQLTSYLDASYIYGSTECEANALRLFSKGRLNFTDLGYNKEALPQGTQERDCRSRPRHPCFNAGDERNNEQPGLTVLHTILLREHNKIATKLHEINNFWADEQLFEETRRILVAKLQHVIYSEWLPVVIGCEAMARYDLTPKKVGYYEGYDDHCDASISQELATAAMRFGHTLIRNHFPRMDGGYNHSAEPVDLQVNFNNATSLYDAKHGHMESILMGLLGAAGMDYDRLIVDAVRNHLFQKPGGPLTGLDLPAINIQRGRDHGIQSYNSYRPMCGLSKAFSFDDLIDTMDESAVAALKSVYTHVDDIDLFPGIMSERPIKGALVGPTLACIIAEQMQRLKKCDRFYYENNHPMTRFTTAQLAEIRKTTMSKIICENSQYAKRIQPNAFLMPDDLTNAPINCSEMQETDLYEWLDRQFCVVDQRVINLGKTRRVTPCITCTCTAEGVRKLYSLEMHNMDYDRLIVDAVRNHLFQKPGGPLTGLDLPAINIQRGRDHGIQSYNSYRPMCGLSKAFSFDDLLDTMDESAVAALKSVYTHVDDIDLFPGIMSERPIKAQLAEIRKTTMSKIICENSQYAKRIQPNSFLMPDDLTNAPINCSEMQETDLYEWLDRQFCVVDQRVINLGKTRRVTPCITCTCTAEGPECHSITVDRCESLLDDYLFAEIKQDTVCVIQCSQMIKARGGRL</sequence>
<dbReference type="Proteomes" id="UP000887540">
    <property type="component" value="Unplaced"/>
</dbReference>
<dbReference type="FunFam" id="1.10.640.10:FF:000006">
    <property type="entry name" value="Double oxidase: two peroxidase domains"/>
    <property type="match status" value="1"/>
</dbReference>